<comment type="caution">
    <text evidence="1">The sequence shown here is derived from an EMBL/GenBank/DDBJ whole genome shotgun (WGS) entry which is preliminary data.</text>
</comment>
<reference evidence="1 2" key="1">
    <citation type="submission" date="2021-02" db="EMBL/GenBank/DDBJ databases">
        <authorList>
            <person name="Han P."/>
        </authorList>
    </citation>
    <scope>NUCLEOTIDE SEQUENCE [LARGE SCALE GENOMIC DNA]</scope>
    <source>
        <strain evidence="1">Candidatus Nitrospira sp. ZN2</strain>
    </source>
</reference>
<sequence>MDTSPTPRPLTYDEKRASEAAFLGLPAHPSWTQGAQRIYAQITQALAKKQPPTDLLHEGLCPRQFSLPVVNETTNLTPDRCQVWHLSLHAPTEQHLFVLDPQHPIKDVVQTIETRWPGRAYQLDPVTCGVFALLNIPQEAFNQHPERQIIHSLIAPARPSSST</sequence>
<gene>
    <name evidence="1" type="ORF">NSPZN2_70062</name>
</gene>
<dbReference type="Proteomes" id="UP000675880">
    <property type="component" value="Unassembled WGS sequence"/>
</dbReference>
<evidence type="ECO:0000313" key="2">
    <source>
        <dbReference type="Proteomes" id="UP000675880"/>
    </source>
</evidence>
<name>A0ABN7MBM3_9BACT</name>
<keyword evidence="2" id="KW-1185">Reference proteome</keyword>
<accession>A0ABN7MBM3</accession>
<protein>
    <submittedName>
        <fullName evidence="1">Uncharacterized protein</fullName>
    </submittedName>
</protein>
<dbReference type="EMBL" id="CAJNBJ010000020">
    <property type="protein sequence ID" value="CAE6795318.1"/>
    <property type="molecule type" value="Genomic_DNA"/>
</dbReference>
<organism evidence="1 2">
    <name type="scientific">Nitrospira defluvii</name>
    <dbReference type="NCBI Taxonomy" id="330214"/>
    <lineage>
        <taxon>Bacteria</taxon>
        <taxon>Pseudomonadati</taxon>
        <taxon>Nitrospirota</taxon>
        <taxon>Nitrospiria</taxon>
        <taxon>Nitrospirales</taxon>
        <taxon>Nitrospiraceae</taxon>
        <taxon>Nitrospira</taxon>
    </lineage>
</organism>
<proteinExistence type="predicted"/>
<evidence type="ECO:0000313" key="1">
    <source>
        <dbReference type="EMBL" id="CAE6795318.1"/>
    </source>
</evidence>
<dbReference type="RefSeq" id="WP_213044031.1">
    <property type="nucleotide sequence ID" value="NZ_CAJNBJ010000020.1"/>
</dbReference>